<proteinExistence type="predicted"/>
<reference evidence="1" key="1">
    <citation type="submission" date="2021-04" db="EMBL/GenBank/DDBJ databases">
        <authorList>
            <person name="Tunstrom K."/>
        </authorList>
    </citation>
    <scope>NUCLEOTIDE SEQUENCE</scope>
</reference>
<organism evidence="1 2">
    <name type="scientific">Parnassius apollo</name>
    <name type="common">Apollo butterfly</name>
    <name type="synonym">Papilio apollo</name>
    <dbReference type="NCBI Taxonomy" id="110799"/>
    <lineage>
        <taxon>Eukaryota</taxon>
        <taxon>Metazoa</taxon>
        <taxon>Ecdysozoa</taxon>
        <taxon>Arthropoda</taxon>
        <taxon>Hexapoda</taxon>
        <taxon>Insecta</taxon>
        <taxon>Pterygota</taxon>
        <taxon>Neoptera</taxon>
        <taxon>Endopterygota</taxon>
        <taxon>Lepidoptera</taxon>
        <taxon>Glossata</taxon>
        <taxon>Ditrysia</taxon>
        <taxon>Papilionoidea</taxon>
        <taxon>Papilionidae</taxon>
        <taxon>Parnassiinae</taxon>
        <taxon>Parnassini</taxon>
        <taxon>Parnassius</taxon>
        <taxon>Parnassius</taxon>
    </lineage>
</organism>
<dbReference type="OrthoDB" id="2194416at2759"/>
<comment type="caution">
    <text evidence="1">The sequence shown here is derived from an EMBL/GenBank/DDBJ whole genome shotgun (WGS) entry which is preliminary data.</text>
</comment>
<sequence length="208" mass="23904">MHRLFSEPSITITEQNMADRVRYILRSNIFDVAKLKRLRRETVLSLDENLRLWSHWMKMLRYVVDSNDDESVAQKLELEQTSPFKEAIVQKSSTFLENRLRFPLHNKRNWAVVRASSPVLVNYSDSSRDLCDTDSILFDAALAVCRIIGVKLSGCATEQSSAIPARRITIEECITNTWALIGSLICFRSGNNRPRIELSERLLGQMTL</sequence>
<dbReference type="EMBL" id="CAJQZP010001486">
    <property type="protein sequence ID" value="CAG5050339.1"/>
    <property type="molecule type" value="Genomic_DNA"/>
</dbReference>
<evidence type="ECO:0000313" key="1">
    <source>
        <dbReference type="EMBL" id="CAG5050339.1"/>
    </source>
</evidence>
<protein>
    <submittedName>
        <fullName evidence="1">(apollo) hypothetical protein</fullName>
    </submittedName>
</protein>
<dbReference type="Proteomes" id="UP000691718">
    <property type="component" value="Unassembled WGS sequence"/>
</dbReference>
<dbReference type="AlphaFoldDB" id="A0A8S3Y0Q9"/>
<evidence type="ECO:0000313" key="2">
    <source>
        <dbReference type="Proteomes" id="UP000691718"/>
    </source>
</evidence>
<keyword evidence="2" id="KW-1185">Reference proteome</keyword>
<accession>A0A8S3Y0Q9</accession>
<gene>
    <name evidence="1" type="ORF">PAPOLLO_LOCUS24760</name>
</gene>
<name>A0A8S3Y0Q9_PARAO</name>